<reference evidence="9 10" key="1">
    <citation type="submission" date="2015-01" db="EMBL/GenBank/DDBJ databases">
        <title>The Genome Sequence of Cladophialophora immunda CBS83496.</title>
        <authorList>
            <consortium name="The Broad Institute Genomics Platform"/>
            <person name="Cuomo C."/>
            <person name="de Hoog S."/>
            <person name="Gorbushina A."/>
            <person name="Stielow B."/>
            <person name="Teixiera M."/>
            <person name="Abouelleil A."/>
            <person name="Chapman S.B."/>
            <person name="Priest M."/>
            <person name="Young S.K."/>
            <person name="Wortman J."/>
            <person name="Nusbaum C."/>
            <person name="Birren B."/>
        </authorList>
    </citation>
    <scope>NUCLEOTIDE SEQUENCE [LARGE SCALE GENOMIC DNA]</scope>
    <source>
        <strain evidence="9 10">CBS 83496</strain>
    </source>
</reference>
<dbReference type="RefSeq" id="XP_016254658.1">
    <property type="nucleotide sequence ID" value="XM_016387730.1"/>
</dbReference>
<evidence type="ECO:0000256" key="3">
    <source>
        <dbReference type="ARBA" id="ARBA00022816"/>
    </source>
</evidence>
<organism evidence="9 10">
    <name type="scientific">Cladophialophora immunda</name>
    <dbReference type="NCBI Taxonomy" id="569365"/>
    <lineage>
        <taxon>Eukaryota</taxon>
        <taxon>Fungi</taxon>
        <taxon>Dikarya</taxon>
        <taxon>Ascomycota</taxon>
        <taxon>Pezizomycotina</taxon>
        <taxon>Eurotiomycetes</taxon>
        <taxon>Chaetothyriomycetidae</taxon>
        <taxon>Chaetothyriales</taxon>
        <taxon>Herpotrichiellaceae</taxon>
        <taxon>Cladophialophora</taxon>
    </lineage>
</organism>
<evidence type="ECO:0000256" key="5">
    <source>
        <dbReference type="ARBA" id="ARBA00023010"/>
    </source>
</evidence>
<sequence length="366" mass="39660">MYGGFHKPRPHFSIAHRVSHSPKNFGTPTLSSYAITVGALNYFKDIMSLFGAPASKPTLSLGISTAAPAPLSLGQSTTAQPPTNTSTTGASSQPQIDLAHLRSTTKFDQLTPDLQKEIEAVDTLILNQIKLASEVADLLPTVVAAGETLPNGVEFVSQKLDEVEAGLGNDAEAIVAARDGGIKKNELEAKCVFRAIDRLKMPRQYQQVAHAQNENLNGSGIYGGTGLSGWWNNPQTLRGSVRAGHAQGDRIQLPGEDAEEIQGPKSLIELFNTRTDEMQDMIQGNRQLLSEIEDFVQGLEGKVIGKERELNDRLNYGDRNGGAVSDKDHQMQLLRYVFGEVQRSLFDVADKVGAARDEVAQLTIGR</sequence>
<dbReference type="GeneID" id="27340414"/>
<feature type="compositionally biased region" description="Low complexity" evidence="8">
    <location>
        <begin position="75"/>
        <end position="88"/>
    </location>
</feature>
<dbReference type="HOGENOM" id="CLU_045006_0_0_1"/>
<keyword evidence="6" id="KW-0906">Nuclear pore complex</keyword>
<evidence type="ECO:0000256" key="2">
    <source>
        <dbReference type="ARBA" id="ARBA00022448"/>
    </source>
</evidence>
<keyword evidence="4" id="KW-0653">Protein transport</keyword>
<keyword evidence="3" id="KW-0509">mRNA transport</keyword>
<dbReference type="GO" id="GO:0008139">
    <property type="term" value="F:nuclear localization sequence binding"/>
    <property type="evidence" value="ECO:0007669"/>
    <property type="project" value="InterPro"/>
</dbReference>
<evidence type="ECO:0000256" key="1">
    <source>
        <dbReference type="ARBA" id="ARBA00004567"/>
    </source>
</evidence>
<dbReference type="OrthoDB" id="2538017at2759"/>
<dbReference type="PANTHER" id="PTHR13437">
    <property type="entry name" value="NUCLEOPORIN P58/P45 NUCLEOPORIN-LIKE PROTEIN 1"/>
    <property type="match status" value="1"/>
</dbReference>
<evidence type="ECO:0008006" key="11">
    <source>
        <dbReference type="Google" id="ProtNLM"/>
    </source>
</evidence>
<keyword evidence="7" id="KW-0539">Nucleus</keyword>
<dbReference type="GO" id="GO:0051028">
    <property type="term" value="P:mRNA transport"/>
    <property type="evidence" value="ECO:0007669"/>
    <property type="project" value="UniProtKB-KW"/>
</dbReference>
<evidence type="ECO:0000313" key="10">
    <source>
        <dbReference type="Proteomes" id="UP000054466"/>
    </source>
</evidence>
<dbReference type="STRING" id="569365.A0A0D2BA54"/>
<evidence type="ECO:0000256" key="6">
    <source>
        <dbReference type="ARBA" id="ARBA00023132"/>
    </source>
</evidence>
<keyword evidence="2" id="KW-0813">Transport</keyword>
<name>A0A0D2BA54_9EURO</name>
<dbReference type="EMBL" id="KN847040">
    <property type="protein sequence ID" value="KIW34442.1"/>
    <property type="molecule type" value="Genomic_DNA"/>
</dbReference>
<protein>
    <recommendedName>
        <fullName evidence="11">Nucleoporin NUP49/NSP49</fullName>
    </recommendedName>
</protein>
<dbReference type="VEuPathDB" id="FungiDB:PV07_01220"/>
<dbReference type="PANTHER" id="PTHR13437:SF2">
    <property type="entry name" value="NUCLEOPORIN P58_P45"/>
    <property type="match status" value="1"/>
</dbReference>
<evidence type="ECO:0000256" key="8">
    <source>
        <dbReference type="SAM" id="MobiDB-lite"/>
    </source>
</evidence>
<keyword evidence="5" id="KW-0811">Translocation</keyword>
<evidence type="ECO:0000256" key="4">
    <source>
        <dbReference type="ARBA" id="ARBA00022927"/>
    </source>
</evidence>
<proteinExistence type="predicted"/>
<comment type="subcellular location">
    <subcellularLocation>
        <location evidence="1">Nucleus</location>
        <location evidence="1">Nuclear pore complex</location>
    </subcellularLocation>
</comment>
<keyword evidence="10" id="KW-1185">Reference proteome</keyword>
<feature type="region of interest" description="Disordered" evidence="8">
    <location>
        <begin position="72"/>
        <end position="95"/>
    </location>
</feature>
<evidence type="ECO:0000256" key="7">
    <source>
        <dbReference type="ARBA" id="ARBA00023242"/>
    </source>
</evidence>
<dbReference type="Pfam" id="PF21121">
    <property type="entry name" value="Nup49_C"/>
    <property type="match status" value="1"/>
</dbReference>
<dbReference type="GO" id="GO:0017056">
    <property type="term" value="F:structural constituent of nuclear pore"/>
    <property type="evidence" value="ECO:0007669"/>
    <property type="project" value="InterPro"/>
</dbReference>
<dbReference type="GO" id="GO:0015031">
    <property type="term" value="P:protein transport"/>
    <property type="evidence" value="ECO:0007669"/>
    <property type="project" value="UniProtKB-KW"/>
</dbReference>
<accession>A0A0D2BA54</accession>
<gene>
    <name evidence="9" type="ORF">PV07_01220</name>
</gene>
<dbReference type="AlphaFoldDB" id="A0A0D2BA54"/>
<dbReference type="Proteomes" id="UP000054466">
    <property type="component" value="Unassembled WGS sequence"/>
</dbReference>
<evidence type="ECO:0000313" key="9">
    <source>
        <dbReference type="EMBL" id="KIW34442.1"/>
    </source>
</evidence>
<dbReference type="GO" id="GO:0005643">
    <property type="term" value="C:nuclear pore"/>
    <property type="evidence" value="ECO:0007669"/>
    <property type="project" value="UniProtKB-SubCell"/>
</dbReference>
<dbReference type="InterPro" id="IPR024882">
    <property type="entry name" value="NUP58/p45/49"/>
</dbReference>